<sequence length="125" mass="14272">MNNKAVGWISTMVAYYLEQKQSYACPSSEKLVTPRERRLRPRFLEEKLRKEPDKQGLSKRLDVFSCRVAIAKRREKSERYDRSAGNASQPDYHVQPLAAGVSLALYSLSAGYACEVHYATLMLAR</sequence>
<gene>
    <name evidence="1" type="ORF">DMN91_001119</name>
</gene>
<accession>A0A3L8E6G6</accession>
<dbReference type="AlphaFoldDB" id="A0A3L8E6G6"/>
<organism evidence="1 2">
    <name type="scientific">Ooceraea biroi</name>
    <name type="common">Clonal raider ant</name>
    <name type="synonym">Cerapachys biroi</name>
    <dbReference type="NCBI Taxonomy" id="2015173"/>
    <lineage>
        <taxon>Eukaryota</taxon>
        <taxon>Metazoa</taxon>
        <taxon>Ecdysozoa</taxon>
        <taxon>Arthropoda</taxon>
        <taxon>Hexapoda</taxon>
        <taxon>Insecta</taxon>
        <taxon>Pterygota</taxon>
        <taxon>Neoptera</taxon>
        <taxon>Endopterygota</taxon>
        <taxon>Hymenoptera</taxon>
        <taxon>Apocrita</taxon>
        <taxon>Aculeata</taxon>
        <taxon>Formicoidea</taxon>
        <taxon>Formicidae</taxon>
        <taxon>Dorylinae</taxon>
        <taxon>Ooceraea</taxon>
    </lineage>
</organism>
<reference evidence="1 2" key="1">
    <citation type="journal article" date="2018" name="Genome Res.">
        <title>The genomic architecture and molecular evolution of ant odorant receptors.</title>
        <authorList>
            <person name="McKenzie S.K."/>
            <person name="Kronauer D.J.C."/>
        </authorList>
    </citation>
    <scope>NUCLEOTIDE SEQUENCE [LARGE SCALE GENOMIC DNA]</scope>
    <source>
        <strain evidence="1">Clonal line C1</strain>
    </source>
</reference>
<protein>
    <submittedName>
        <fullName evidence="1">Uncharacterized protein</fullName>
    </submittedName>
</protein>
<proteinExistence type="predicted"/>
<evidence type="ECO:0000313" key="2">
    <source>
        <dbReference type="Proteomes" id="UP000279307"/>
    </source>
</evidence>
<evidence type="ECO:0000313" key="1">
    <source>
        <dbReference type="EMBL" id="RLU27318.1"/>
    </source>
</evidence>
<dbReference type="EMBL" id="QOIP01000001">
    <property type="protein sequence ID" value="RLU27318.1"/>
    <property type="molecule type" value="Genomic_DNA"/>
</dbReference>
<name>A0A3L8E6G6_OOCBI</name>
<dbReference type="Proteomes" id="UP000279307">
    <property type="component" value="Chromosome 1"/>
</dbReference>
<comment type="caution">
    <text evidence="1">The sequence shown here is derived from an EMBL/GenBank/DDBJ whole genome shotgun (WGS) entry which is preliminary data.</text>
</comment>